<dbReference type="InterPro" id="IPR036691">
    <property type="entry name" value="Endo/exonu/phosph_ase_sf"/>
</dbReference>
<keyword evidence="1" id="KW-0695">RNA-directed DNA polymerase</keyword>
<proteinExistence type="predicted"/>
<accession>A0ABQ5BSS3</accession>
<dbReference type="GO" id="GO:0003964">
    <property type="term" value="F:RNA-directed DNA polymerase activity"/>
    <property type="evidence" value="ECO:0007669"/>
    <property type="project" value="UniProtKB-KW"/>
</dbReference>
<evidence type="ECO:0000313" key="2">
    <source>
        <dbReference type="Proteomes" id="UP001151760"/>
    </source>
</evidence>
<keyword evidence="1" id="KW-0808">Transferase</keyword>
<keyword evidence="2" id="KW-1185">Reference proteome</keyword>
<sequence length="453" mass="50986">MIWIEIHGLPLYDWGSNAYKKLADMFGKFMFFEAEESTEMSSGRICISTKSYNFVSERVLVEVHGVNYDVHVHELGTWNINIVDETLDSSNNLNVNGMEKDADNFNSFIDNSSLIYLSLSGRLFTWMNKAETKLSKLNRFLISEEVVEALPDVRVTAIDRLWSDHNPILLHVSKSDFGPTPFKLFHSWLLRDSFDKSTEEKIKAVFANDDDRDSRIKLLQEVDRLNTFESFDLFQKKRVWISDPSQSKEEFLNFFKEKFNNHDSNVDFPPFANSSGLCALDRDSLVTHVSLDEVKNAGLHNALSIVVFYLAPGLKINIQKSNVYGIGVLDVDVSSMASNSGCASGSFPFTYRGLPIGSNMSLTSSWQVLLDRFQSKLSSWKANLLSIGGRHALINVVLGSLVLKLLISPLSKSGVGGCYRTRTRYGLKLSKLYMARKVALITMVASIIVHGVE</sequence>
<dbReference type="SUPFAM" id="SSF56219">
    <property type="entry name" value="DNase I-like"/>
    <property type="match status" value="1"/>
</dbReference>
<evidence type="ECO:0000313" key="1">
    <source>
        <dbReference type="EMBL" id="GJT17816.1"/>
    </source>
</evidence>
<reference evidence="1" key="1">
    <citation type="journal article" date="2022" name="Int. J. Mol. Sci.">
        <title>Draft Genome of Tanacetum Coccineum: Genomic Comparison of Closely Related Tanacetum-Family Plants.</title>
        <authorList>
            <person name="Yamashiro T."/>
            <person name="Shiraishi A."/>
            <person name="Nakayama K."/>
            <person name="Satake H."/>
        </authorList>
    </citation>
    <scope>NUCLEOTIDE SEQUENCE</scope>
</reference>
<dbReference type="EMBL" id="BQNB010013590">
    <property type="protein sequence ID" value="GJT17816.1"/>
    <property type="molecule type" value="Genomic_DNA"/>
</dbReference>
<organism evidence="1 2">
    <name type="scientific">Tanacetum coccineum</name>
    <dbReference type="NCBI Taxonomy" id="301880"/>
    <lineage>
        <taxon>Eukaryota</taxon>
        <taxon>Viridiplantae</taxon>
        <taxon>Streptophyta</taxon>
        <taxon>Embryophyta</taxon>
        <taxon>Tracheophyta</taxon>
        <taxon>Spermatophyta</taxon>
        <taxon>Magnoliopsida</taxon>
        <taxon>eudicotyledons</taxon>
        <taxon>Gunneridae</taxon>
        <taxon>Pentapetalae</taxon>
        <taxon>asterids</taxon>
        <taxon>campanulids</taxon>
        <taxon>Asterales</taxon>
        <taxon>Asteraceae</taxon>
        <taxon>Asteroideae</taxon>
        <taxon>Anthemideae</taxon>
        <taxon>Anthemidinae</taxon>
        <taxon>Tanacetum</taxon>
    </lineage>
</organism>
<name>A0ABQ5BSS3_9ASTR</name>
<gene>
    <name evidence="1" type="ORF">Tco_0876522</name>
</gene>
<comment type="caution">
    <text evidence="1">The sequence shown here is derived from an EMBL/GenBank/DDBJ whole genome shotgun (WGS) entry which is preliminary data.</text>
</comment>
<dbReference type="PANTHER" id="PTHR33116">
    <property type="entry name" value="REVERSE TRANSCRIPTASE ZINC-BINDING DOMAIN-CONTAINING PROTEIN-RELATED-RELATED"/>
    <property type="match status" value="1"/>
</dbReference>
<keyword evidence="1" id="KW-0548">Nucleotidyltransferase</keyword>
<dbReference type="PANTHER" id="PTHR33116:SF79">
    <property type="entry name" value="REVERSE TRANSCRIPTASE DOMAIN, ZINC FINGER, CCHC-TYPE-RELATED"/>
    <property type="match status" value="1"/>
</dbReference>
<reference evidence="1" key="2">
    <citation type="submission" date="2022-01" db="EMBL/GenBank/DDBJ databases">
        <authorList>
            <person name="Yamashiro T."/>
            <person name="Shiraishi A."/>
            <person name="Satake H."/>
            <person name="Nakayama K."/>
        </authorList>
    </citation>
    <scope>NUCLEOTIDE SEQUENCE</scope>
</reference>
<dbReference type="Proteomes" id="UP001151760">
    <property type="component" value="Unassembled WGS sequence"/>
</dbReference>
<dbReference type="Gene3D" id="3.60.10.10">
    <property type="entry name" value="Endonuclease/exonuclease/phosphatase"/>
    <property type="match status" value="1"/>
</dbReference>
<protein>
    <submittedName>
        <fullName evidence="1">RNA-directed DNA polymerase, eukaryota, reverse transcriptase zinc-binding domain protein</fullName>
    </submittedName>
</protein>